<name>A0A812NRT1_SYMPI</name>
<dbReference type="InterPro" id="IPR041036">
    <property type="entry name" value="GH5_C"/>
</dbReference>
<comment type="caution">
    <text evidence="2">The sequence shown here is derived from an EMBL/GenBank/DDBJ whole genome shotgun (WGS) entry which is preliminary data.</text>
</comment>
<protein>
    <recommendedName>
        <fullName evidence="1">Glycoside hydrolase family 5 C-terminal domain-containing protein</fullName>
    </recommendedName>
</protein>
<proteinExistence type="predicted"/>
<sequence length="91" mass="10361">MRFDIASGNFTLQYTADPSVSAHTEIFASLQHHYPRGLDYSLEPSSAGKVHQNGNLIWIEHSADLQQNIEVTFRVWQKVKRAHLQSLLLTV</sequence>
<accession>A0A812NRT1</accession>
<organism evidence="2 3">
    <name type="scientific">Symbiodinium pilosum</name>
    <name type="common">Dinoflagellate</name>
    <dbReference type="NCBI Taxonomy" id="2952"/>
    <lineage>
        <taxon>Eukaryota</taxon>
        <taxon>Sar</taxon>
        <taxon>Alveolata</taxon>
        <taxon>Dinophyceae</taxon>
        <taxon>Suessiales</taxon>
        <taxon>Symbiodiniaceae</taxon>
        <taxon>Symbiodinium</taxon>
    </lineage>
</organism>
<dbReference type="Proteomes" id="UP000649617">
    <property type="component" value="Unassembled WGS sequence"/>
</dbReference>
<gene>
    <name evidence="2" type="ORF">SPIL2461_LOCUS7784</name>
</gene>
<dbReference type="Pfam" id="PF18564">
    <property type="entry name" value="Glyco_hydro_5_C"/>
    <property type="match status" value="1"/>
</dbReference>
<evidence type="ECO:0000259" key="1">
    <source>
        <dbReference type="Pfam" id="PF18564"/>
    </source>
</evidence>
<dbReference type="AlphaFoldDB" id="A0A812NRT1"/>
<feature type="domain" description="Glycoside hydrolase family 5 C-terminal" evidence="1">
    <location>
        <begin position="1"/>
        <end position="70"/>
    </location>
</feature>
<keyword evidence="3" id="KW-1185">Reference proteome</keyword>
<dbReference type="InterPro" id="IPR013780">
    <property type="entry name" value="Glyco_hydro_b"/>
</dbReference>
<evidence type="ECO:0000313" key="2">
    <source>
        <dbReference type="EMBL" id="CAE7333621.1"/>
    </source>
</evidence>
<evidence type="ECO:0000313" key="3">
    <source>
        <dbReference type="Proteomes" id="UP000649617"/>
    </source>
</evidence>
<reference evidence="2" key="1">
    <citation type="submission" date="2021-02" db="EMBL/GenBank/DDBJ databases">
        <authorList>
            <person name="Dougan E. K."/>
            <person name="Rhodes N."/>
            <person name="Thang M."/>
            <person name="Chan C."/>
        </authorList>
    </citation>
    <scope>NUCLEOTIDE SEQUENCE</scope>
</reference>
<dbReference type="EMBL" id="CAJNIZ010012407">
    <property type="protein sequence ID" value="CAE7333621.1"/>
    <property type="molecule type" value="Genomic_DNA"/>
</dbReference>
<dbReference type="Gene3D" id="2.60.40.1180">
    <property type="entry name" value="Golgi alpha-mannosidase II"/>
    <property type="match status" value="1"/>
</dbReference>